<accession>A0A4U5NAR7</accession>
<reference evidence="2 3" key="2">
    <citation type="journal article" date="2019" name="G3 (Bethesda)">
        <title>Hybrid Assembly of the Genome of the Entomopathogenic Nematode Steinernema carpocapsae Identifies the X-Chromosome.</title>
        <authorList>
            <person name="Serra L."/>
            <person name="Macchietto M."/>
            <person name="Macias-Munoz A."/>
            <person name="McGill C.J."/>
            <person name="Rodriguez I.M."/>
            <person name="Rodriguez B."/>
            <person name="Murad R."/>
            <person name="Mortazavi A."/>
        </authorList>
    </citation>
    <scope>NUCLEOTIDE SEQUENCE [LARGE SCALE GENOMIC DNA]</scope>
    <source>
        <strain evidence="2 3">ALL</strain>
    </source>
</reference>
<feature type="region of interest" description="Disordered" evidence="1">
    <location>
        <begin position="1"/>
        <end position="24"/>
    </location>
</feature>
<sequence>MPPPTGVVVGATDGGGGSSSGNSRLRLNGVMFGAVWTCWSFSEMGEEEGSGCRKEKTEEARVAVVVGGGGGSW</sequence>
<evidence type="ECO:0000313" key="2">
    <source>
        <dbReference type="EMBL" id="TKR79997.1"/>
    </source>
</evidence>
<evidence type="ECO:0000256" key="1">
    <source>
        <dbReference type="SAM" id="MobiDB-lite"/>
    </source>
</evidence>
<keyword evidence="3" id="KW-1185">Reference proteome</keyword>
<reference evidence="2 3" key="1">
    <citation type="journal article" date="2015" name="Genome Biol.">
        <title>Comparative genomics of Steinernema reveals deeply conserved gene regulatory networks.</title>
        <authorList>
            <person name="Dillman A.R."/>
            <person name="Macchietto M."/>
            <person name="Porter C.F."/>
            <person name="Rogers A."/>
            <person name="Williams B."/>
            <person name="Antoshechkin I."/>
            <person name="Lee M.M."/>
            <person name="Goodwin Z."/>
            <person name="Lu X."/>
            <person name="Lewis E.E."/>
            <person name="Goodrich-Blair H."/>
            <person name="Stock S.P."/>
            <person name="Adams B.J."/>
            <person name="Sternberg P.W."/>
            <person name="Mortazavi A."/>
        </authorList>
    </citation>
    <scope>NUCLEOTIDE SEQUENCE [LARGE SCALE GENOMIC DNA]</scope>
    <source>
        <strain evidence="2 3">ALL</strain>
    </source>
</reference>
<dbReference type="EMBL" id="AZBU02000004">
    <property type="protein sequence ID" value="TKR79997.1"/>
    <property type="molecule type" value="Genomic_DNA"/>
</dbReference>
<evidence type="ECO:0000313" key="3">
    <source>
        <dbReference type="Proteomes" id="UP000298663"/>
    </source>
</evidence>
<organism evidence="2 3">
    <name type="scientific">Steinernema carpocapsae</name>
    <name type="common">Entomopathogenic nematode</name>
    <dbReference type="NCBI Taxonomy" id="34508"/>
    <lineage>
        <taxon>Eukaryota</taxon>
        <taxon>Metazoa</taxon>
        <taxon>Ecdysozoa</taxon>
        <taxon>Nematoda</taxon>
        <taxon>Chromadorea</taxon>
        <taxon>Rhabditida</taxon>
        <taxon>Tylenchina</taxon>
        <taxon>Panagrolaimomorpha</taxon>
        <taxon>Strongyloidoidea</taxon>
        <taxon>Steinernematidae</taxon>
        <taxon>Steinernema</taxon>
    </lineage>
</organism>
<name>A0A4U5NAR7_STECR</name>
<proteinExistence type="predicted"/>
<gene>
    <name evidence="2" type="ORF">L596_014137</name>
</gene>
<dbReference type="AlphaFoldDB" id="A0A4U5NAR7"/>
<dbReference type="Proteomes" id="UP000298663">
    <property type="component" value="Unassembled WGS sequence"/>
</dbReference>
<protein>
    <submittedName>
        <fullName evidence="2">Uncharacterized protein</fullName>
    </submittedName>
</protein>
<comment type="caution">
    <text evidence="2">The sequence shown here is derived from an EMBL/GenBank/DDBJ whole genome shotgun (WGS) entry which is preliminary data.</text>
</comment>